<reference evidence="2 3" key="1">
    <citation type="submission" date="2020-11" db="EMBL/GenBank/DDBJ databases">
        <authorList>
            <person name="Wallbank WR R."/>
            <person name="Pardo Diaz C."/>
            <person name="Kozak K."/>
            <person name="Martin S."/>
            <person name="Jiggins C."/>
            <person name="Moest M."/>
            <person name="Warren A I."/>
            <person name="Generalovic N T."/>
            <person name="Byers J.R.P. K."/>
            <person name="Montejo-Kovacevich G."/>
            <person name="Yen C E."/>
        </authorList>
    </citation>
    <scope>NUCLEOTIDE SEQUENCE [LARGE SCALE GENOMIC DNA]</scope>
</reference>
<protein>
    <submittedName>
        <fullName evidence="2">Uncharacterized protein</fullName>
    </submittedName>
</protein>
<feature type="chain" id="PRO_5030688549" evidence="1">
    <location>
        <begin position="27"/>
        <end position="425"/>
    </location>
</feature>
<evidence type="ECO:0000313" key="3">
    <source>
        <dbReference type="Proteomes" id="UP000594454"/>
    </source>
</evidence>
<accession>A0A7R8V306</accession>
<evidence type="ECO:0000313" key="2">
    <source>
        <dbReference type="EMBL" id="CAD7091931.1"/>
    </source>
</evidence>
<dbReference type="InterPro" id="IPR044929">
    <property type="entry name" value="DNA/RNA_non-sp_Endonuclease_sf"/>
</dbReference>
<dbReference type="Gene3D" id="3.40.570.10">
    <property type="entry name" value="Extracellular Endonuclease, subunit A"/>
    <property type="match status" value="1"/>
</dbReference>
<keyword evidence="1" id="KW-0732">Signal</keyword>
<dbReference type="InParanoid" id="A0A7R8V306"/>
<gene>
    <name evidence="2" type="ORF">HERILL_LOCUS14328</name>
</gene>
<dbReference type="SUPFAM" id="SSF54060">
    <property type="entry name" value="His-Me finger endonucleases"/>
    <property type="match status" value="1"/>
</dbReference>
<dbReference type="EMBL" id="LR899014">
    <property type="protein sequence ID" value="CAD7091931.1"/>
    <property type="molecule type" value="Genomic_DNA"/>
</dbReference>
<dbReference type="OrthoDB" id="8017601at2759"/>
<evidence type="ECO:0000256" key="1">
    <source>
        <dbReference type="SAM" id="SignalP"/>
    </source>
</evidence>
<name>A0A7R8V306_HERIL</name>
<dbReference type="Proteomes" id="UP000594454">
    <property type="component" value="Chromosome 6"/>
</dbReference>
<keyword evidence="3" id="KW-1185">Reference proteome</keyword>
<sequence length="425" mass="48231">MQYTSKRIHLPLFLVVLLQATSHVQSECEFSQYSYYHSGIFLQQFGEGYTMVNFQGNPIRIPDQGSMEAVCSSGFRFPGHPQIFGKIEGEPGRDYEEYTNVTITCQNGDMIYHLPGGLKQDVEENSLICKDNKARFYKANVANCGETGFLYGFMVKEVPVILAEVCYNIAEDKTLFVHFIGGKRSVVLENQTQHNPSLMSEHLHNFGKYVFPNHAEMQKSLDKIFVLPGYTYIAEYKLEYLAPMANYSSLIGNLADNFEYPNVIPMWTTLRNYNWRIFQDLLRKESMKESFEIYAGTSGKVQYPYDLRCNSTTDFSVWEDTLEVNIPLHIWYYLTARGKPDVSTVVIAVNSPIVELGPSTVICTDVCDEISWLKPMSRSRKILSLGYIYCCKPQVVANLLKGFPLNEGTDSAAKSKNGAAPKSKM</sequence>
<dbReference type="InterPro" id="IPR044925">
    <property type="entry name" value="His-Me_finger_sf"/>
</dbReference>
<feature type="signal peptide" evidence="1">
    <location>
        <begin position="1"/>
        <end position="26"/>
    </location>
</feature>
<dbReference type="AlphaFoldDB" id="A0A7R8V306"/>
<proteinExistence type="predicted"/>
<organism evidence="2 3">
    <name type="scientific">Hermetia illucens</name>
    <name type="common">Black soldier fly</name>
    <dbReference type="NCBI Taxonomy" id="343691"/>
    <lineage>
        <taxon>Eukaryota</taxon>
        <taxon>Metazoa</taxon>
        <taxon>Ecdysozoa</taxon>
        <taxon>Arthropoda</taxon>
        <taxon>Hexapoda</taxon>
        <taxon>Insecta</taxon>
        <taxon>Pterygota</taxon>
        <taxon>Neoptera</taxon>
        <taxon>Endopterygota</taxon>
        <taxon>Diptera</taxon>
        <taxon>Brachycera</taxon>
        <taxon>Stratiomyomorpha</taxon>
        <taxon>Stratiomyidae</taxon>
        <taxon>Hermetiinae</taxon>
        <taxon>Hermetia</taxon>
    </lineage>
</organism>